<accession>A0A9Q1QMR3</accession>
<dbReference type="EMBL" id="JAKOGI010000071">
    <property type="protein sequence ID" value="KAJ8445785.1"/>
    <property type="molecule type" value="Genomic_DNA"/>
</dbReference>
<organism evidence="1 2">
    <name type="scientific">Carnegiea gigantea</name>
    <dbReference type="NCBI Taxonomy" id="171969"/>
    <lineage>
        <taxon>Eukaryota</taxon>
        <taxon>Viridiplantae</taxon>
        <taxon>Streptophyta</taxon>
        <taxon>Embryophyta</taxon>
        <taxon>Tracheophyta</taxon>
        <taxon>Spermatophyta</taxon>
        <taxon>Magnoliopsida</taxon>
        <taxon>eudicotyledons</taxon>
        <taxon>Gunneridae</taxon>
        <taxon>Pentapetalae</taxon>
        <taxon>Caryophyllales</taxon>
        <taxon>Cactineae</taxon>
        <taxon>Cactaceae</taxon>
        <taxon>Cactoideae</taxon>
        <taxon>Echinocereeae</taxon>
        <taxon>Carnegiea</taxon>
    </lineage>
</organism>
<comment type="caution">
    <text evidence="1">The sequence shown here is derived from an EMBL/GenBank/DDBJ whole genome shotgun (WGS) entry which is preliminary data.</text>
</comment>
<sequence>MAKFYATAIPRRNLWYHPLKREKPRELLASRVRVSQSLSALPSMIDIYKLSTIEICWLSSKIEEIFGIVEIAVKIEDLVDVDRVKIFKASKLKVKEQEVLREEEQVRKMQENLTVQQQVLLEAEGKLKSSPDLKKKEAEYLKAAWSKQDSPSCRIWRRKKTISRV</sequence>
<reference evidence="1" key="1">
    <citation type="submission" date="2022-04" db="EMBL/GenBank/DDBJ databases">
        <title>Carnegiea gigantea Genome sequencing and assembly v2.</title>
        <authorList>
            <person name="Copetti D."/>
            <person name="Sanderson M.J."/>
            <person name="Burquez A."/>
            <person name="Wojciechowski M.F."/>
        </authorList>
    </citation>
    <scope>NUCLEOTIDE SEQUENCE</scope>
    <source>
        <strain evidence="1">SGP5-SGP5p</strain>
        <tissue evidence="1">Aerial part</tissue>
    </source>
</reference>
<keyword evidence="2" id="KW-1185">Reference proteome</keyword>
<dbReference type="Proteomes" id="UP001153076">
    <property type="component" value="Unassembled WGS sequence"/>
</dbReference>
<evidence type="ECO:0000313" key="2">
    <source>
        <dbReference type="Proteomes" id="UP001153076"/>
    </source>
</evidence>
<protein>
    <submittedName>
        <fullName evidence="1">Uncharacterized protein</fullName>
    </submittedName>
</protein>
<evidence type="ECO:0000313" key="1">
    <source>
        <dbReference type="EMBL" id="KAJ8445785.1"/>
    </source>
</evidence>
<proteinExistence type="predicted"/>
<dbReference type="AlphaFoldDB" id="A0A9Q1QMR3"/>
<gene>
    <name evidence="1" type="ORF">Cgig2_000965</name>
</gene>
<name>A0A9Q1QMR3_9CARY</name>